<dbReference type="Proteomes" id="UP001333710">
    <property type="component" value="Chromosome"/>
</dbReference>
<evidence type="ECO:0000259" key="2">
    <source>
        <dbReference type="Pfam" id="PF00582"/>
    </source>
</evidence>
<organism evidence="3 4">
    <name type="scientific">Planctobacterium marinum</name>
    <dbReference type="NCBI Taxonomy" id="1631968"/>
    <lineage>
        <taxon>Bacteria</taxon>
        <taxon>Pseudomonadati</taxon>
        <taxon>Pseudomonadota</taxon>
        <taxon>Gammaproteobacteria</taxon>
        <taxon>Alteromonadales</taxon>
        <taxon>Alteromonadaceae</taxon>
        <taxon>Planctobacterium</taxon>
    </lineage>
</organism>
<protein>
    <recommendedName>
        <fullName evidence="2">UspA domain-containing protein</fullName>
    </recommendedName>
</protein>
<evidence type="ECO:0000256" key="1">
    <source>
        <dbReference type="ARBA" id="ARBA00008791"/>
    </source>
</evidence>
<feature type="domain" description="UspA" evidence="2">
    <location>
        <begin position="162"/>
        <end position="282"/>
    </location>
</feature>
<dbReference type="RefSeq" id="WP_338293045.1">
    <property type="nucleotide sequence ID" value="NZ_AP027272.1"/>
</dbReference>
<dbReference type="PRINTS" id="PR01438">
    <property type="entry name" value="UNVRSLSTRESS"/>
</dbReference>
<reference evidence="3" key="1">
    <citation type="submission" date="2023-01" db="EMBL/GenBank/DDBJ databases">
        <title>Complete genome sequence of Planctobacterium marinum strain Dej080120_11.</title>
        <authorList>
            <person name="Ueki S."/>
            <person name="Maruyama F."/>
        </authorList>
    </citation>
    <scope>NUCLEOTIDE SEQUENCE</scope>
    <source>
        <strain evidence="3">Dej080120_11</strain>
    </source>
</reference>
<evidence type="ECO:0000313" key="4">
    <source>
        <dbReference type="Proteomes" id="UP001333710"/>
    </source>
</evidence>
<evidence type="ECO:0000313" key="3">
    <source>
        <dbReference type="EMBL" id="BDX07054.1"/>
    </source>
</evidence>
<gene>
    <name evidence="3" type="ORF">MACH26_25750</name>
</gene>
<accession>A0AA48KT14</accession>
<keyword evidence="4" id="KW-1185">Reference proteome</keyword>
<dbReference type="SUPFAM" id="SSF52402">
    <property type="entry name" value="Adenine nucleotide alpha hydrolases-like"/>
    <property type="match status" value="2"/>
</dbReference>
<sequence>MCFNSVLIQVSSDNSFQQRIHWAQKLTSAENSRIHGVYFQSGLSTMAEAAPDLVMAPEGVAYVPEIAKNSKTILKEDLQNVRKLINASSLDDKSFHWMTVPGELAEQLPLVSLTHDLVVLSRNWFNGYDKVKLNSLLPDLSASLSAPLLVLPEHVPEHEFFKKPLVVWDNSAQAARALKSALPLLTKVGTTGIFCDFHGSDEYDIVALEEVASWLECHGITVTTVNSAQDNKSLSASIHDVVAENNHDIVIIGAQQESMLRNMVFGNQTEQVLAQSSVPVLINN</sequence>
<dbReference type="CDD" id="cd00293">
    <property type="entry name" value="USP-like"/>
    <property type="match status" value="1"/>
</dbReference>
<comment type="similarity">
    <text evidence="1">Belongs to the universal stress protein A family.</text>
</comment>
<dbReference type="AlphaFoldDB" id="A0AA48KT14"/>
<name>A0AA48KT14_9ALTE</name>
<dbReference type="Gene3D" id="3.40.50.12370">
    <property type="match status" value="1"/>
</dbReference>
<dbReference type="EMBL" id="AP027272">
    <property type="protein sequence ID" value="BDX07054.1"/>
    <property type="molecule type" value="Genomic_DNA"/>
</dbReference>
<dbReference type="KEGG" id="pmaw:MACH26_25750"/>
<dbReference type="Pfam" id="PF00582">
    <property type="entry name" value="Usp"/>
    <property type="match status" value="1"/>
</dbReference>
<dbReference type="InterPro" id="IPR006016">
    <property type="entry name" value="UspA"/>
</dbReference>
<proteinExistence type="inferred from homology"/>
<dbReference type="InterPro" id="IPR006015">
    <property type="entry name" value="Universal_stress_UspA"/>
</dbReference>